<dbReference type="Proteomes" id="UP000002668">
    <property type="component" value="Genome"/>
</dbReference>
<dbReference type="VEuPathDB" id="FungiDB:LEMA_uP011650.1"/>
<reference evidence="2" key="1">
    <citation type="journal article" date="2011" name="Nat. Commun.">
        <title>Effector diversification within compartments of the Leptosphaeria maculans genome affected by Repeat-Induced Point mutations.</title>
        <authorList>
            <person name="Rouxel T."/>
            <person name="Grandaubert J."/>
            <person name="Hane J.K."/>
            <person name="Hoede C."/>
            <person name="van de Wouw A.P."/>
            <person name="Couloux A."/>
            <person name="Dominguez V."/>
            <person name="Anthouard V."/>
            <person name="Bally P."/>
            <person name="Bourras S."/>
            <person name="Cozijnsen A.J."/>
            <person name="Ciuffetti L.M."/>
            <person name="Degrave A."/>
            <person name="Dilmaghani A."/>
            <person name="Duret L."/>
            <person name="Fudal I."/>
            <person name="Goodwin S.B."/>
            <person name="Gout L."/>
            <person name="Glaser N."/>
            <person name="Linglin J."/>
            <person name="Kema G.H.J."/>
            <person name="Lapalu N."/>
            <person name="Lawrence C.B."/>
            <person name="May K."/>
            <person name="Meyer M."/>
            <person name="Ollivier B."/>
            <person name="Poulain J."/>
            <person name="Schoch C.L."/>
            <person name="Simon A."/>
            <person name="Spatafora J.W."/>
            <person name="Stachowiak A."/>
            <person name="Turgeon B.G."/>
            <person name="Tyler B.M."/>
            <person name="Vincent D."/>
            <person name="Weissenbach J."/>
            <person name="Amselem J."/>
            <person name="Quesneville H."/>
            <person name="Oliver R.P."/>
            <person name="Wincker P."/>
            <person name="Balesdent M.-H."/>
            <person name="Howlett B.J."/>
        </authorList>
    </citation>
    <scope>NUCLEOTIDE SEQUENCE [LARGE SCALE GENOMIC DNA]</scope>
    <source>
        <strain evidence="2">JN3 / isolate v23.1.3 / race Av1-4-5-6-7-8</strain>
    </source>
</reference>
<accession>E5AD26</accession>
<organism evidence="1 2">
    <name type="scientific">Leptosphaeria maculans (strain JN3 / isolate v23.1.3 / race Av1-4-5-6-7-8)</name>
    <name type="common">Blackleg fungus</name>
    <name type="synonym">Phoma lingam</name>
    <dbReference type="NCBI Taxonomy" id="985895"/>
    <lineage>
        <taxon>Eukaryota</taxon>
        <taxon>Fungi</taxon>
        <taxon>Dikarya</taxon>
        <taxon>Ascomycota</taxon>
        <taxon>Pezizomycotina</taxon>
        <taxon>Dothideomycetes</taxon>
        <taxon>Pleosporomycetidae</taxon>
        <taxon>Pleosporales</taxon>
        <taxon>Pleosporineae</taxon>
        <taxon>Leptosphaeriaceae</taxon>
        <taxon>Plenodomus</taxon>
        <taxon>Plenodomus lingam/Leptosphaeria maculans species complex</taxon>
    </lineage>
</organism>
<protein>
    <submittedName>
        <fullName evidence="1">Predicted protein</fullName>
    </submittedName>
</protein>
<dbReference type="AlphaFoldDB" id="E5AD26"/>
<keyword evidence="2" id="KW-1185">Reference proteome</keyword>
<dbReference type="Gene3D" id="3.40.50.150">
    <property type="entry name" value="Vaccinia Virus protein VP39"/>
    <property type="match status" value="1"/>
</dbReference>
<evidence type="ECO:0000313" key="2">
    <source>
        <dbReference type="Proteomes" id="UP000002668"/>
    </source>
</evidence>
<dbReference type="InParanoid" id="E5AD26"/>
<dbReference type="OrthoDB" id="411785at2759"/>
<dbReference type="InterPro" id="IPR029063">
    <property type="entry name" value="SAM-dependent_MTases_sf"/>
</dbReference>
<dbReference type="EMBL" id="FP929139">
    <property type="protein sequence ID" value="CBY02378.1"/>
    <property type="molecule type" value="Genomic_DNA"/>
</dbReference>
<proteinExistence type="predicted"/>
<evidence type="ECO:0000313" key="1">
    <source>
        <dbReference type="EMBL" id="CBY02378.1"/>
    </source>
</evidence>
<dbReference type="HOGENOM" id="CLU_2527901_0_0_1"/>
<sequence length="84" mass="9481">MAPQPPPYGSQEYWNQRFSSNTDTFEWLETPDTLERYISDALSTSQDEDPQVLHVGCGTSSLWFCMGGDGESCWGLYTVYKSQG</sequence>
<gene>
    <name evidence="1" type="ORF">LEMA_uP011650.1</name>
</gene>
<name>E5AD26_LEPMJ</name>
<dbReference type="SUPFAM" id="SSF53335">
    <property type="entry name" value="S-adenosyl-L-methionine-dependent methyltransferases"/>
    <property type="match status" value="1"/>
</dbReference>